<dbReference type="UniPathway" id="UPA00094"/>
<evidence type="ECO:0000313" key="11">
    <source>
        <dbReference type="Proteomes" id="UP000595897"/>
    </source>
</evidence>
<keyword evidence="11" id="KW-1185">Reference proteome</keyword>
<organism evidence="10 11">
    <name type="scientific">Anaeromicropila herbilytica</name>
    <dbReference type="NCBI Taxonomy" id="2785025"/>
    <lineage>
        <taxon>Bacteria</taxon>
        <taxon>Bacillati</taxon>
        <taxon>Bacillota</taxon>
        <taxon>Clostridia</taxon>
        <taxon>Lachnospirales</taxon>
        <taxon>Lachnospiraceae</taxon>
        <taxon>Anaeromicropila</taxon>
    </lineage>
</organism>
<dbReference type="InterPro" id="IPR000089">
    <property type="entry name" value="Biotin_lipoyl"/>
</dbReference>
<dbReference type="PROSITE" id="PS50968">
    <property type="entry name" value="BIOTINYL_LIPOYL"/>
    <property type="match status" value="1"/>
</dbReference>
<dbReference type="GO" id="GO:0006633">
    <property type="term" value="P:fatty acid biosynthetic process"/>
    <property type="evidence" value="ECO:0007669"/>
    <property type="project" value="UniProtKB-UniPathway"/>
</dbReference>
<evidence type="ECO:0000256" key="8">
    <source>
        <dbReference type="RuleBase" id="RU364072"/>
    </source>
</evidence>
<comment type="pathway">
    <text evidence="1 8">Lipid metabolism; fatty acid biosynthesis.</text>
</comment>
<name>A0A7R7EH90_9FIRM</name>
<dbReference type="Proteomes" id="UP000595897">
    <property type="component" value="Chromosome"/>
</dbReference>
<evidence type="ECO:0000259" key="9">
    <source>
        <dbReference type="PROSITE" id="PS50968"/>
    </source>
</evidence>
<protein>
    <recommendedName>
        <fullName evidence="2 8">Biotin carboxyl carrier protein of acetyl-CoA carboxylase</fullName>
    </recommendedName>
</protein>
<evidence type="ECO:0000256" key="5">
    <source>
        <dbReference type="ARBA" id="ARBA00023098"/>
    </source>
</evidence>
<gene>
    <name evidence="10" type="primary">accB</name>
    <name evidence="10" type="ORF">bsdtb5_00170</name>
</gene>
<evidence type="ECO:0000313" key="10">
    <source>
        <dbReference type="EMBL" id="BCN28722.1"/>
    </source>
</evidence>
<dbReference type="InterPro" id="IPR011053">
    <property type="entry name" value="Single_hybrid_motif"/>
</dbReference>
<keyword evidence="5 8" id="KW-0443">Lipid metabolism</keyword>
<dbReference type="InterPro" id="IPR001249">
    <property type="entry name" value="AcCoA_biotinCC"/>
</dbReference>
<evidence type="ECO:0000256" key="7">
    <source>
        <dbReference type="ARBA" id="ARBA00023267"/>
    </source>
</evidence>
<evidence type="ECO:0000256" key="3">
    <source>
        <dbReference type="ARBA" id="ARBA00022516"/>
    </source>
</evidence>
<dbReference type="InterPro" id="IPR050709">
    <property type="entry name" value="Biotin_Carboxyl_Carrier/Decarb"/>
</dbReference>
<dbReference type="Gene3D" id="2.40.50.100">
    <property type="match status" value="1"/>
</dbReference>
<keyword evidence="6 8" id="KW-0275">Fatty acid biosynthesis</keyword>
<dbReference type="CDD" id="cd06850">
    <property type="entry name" value="biotinyl_domain"/>
    <property type="match status" value="1"/>
</dbReference>
<accession>A0A7R7EH90</accession>
<feature type="domain" description="Lipoyl-binding" evidence="9">
    <location>
        <begin position="89"/>
        <end position="165"/>
    </location>
</feature>
<comment type="function">
    <text evidence="8">This protein is a component of the acetyl coenzyme A carboxylase complex; first, biotin carboxylase catalyzes the carboxylation of the carrier protein and then the transcarboxylase transfers the carboxyl group to form malonyl-CoA.</text>
</comment>
<proteinExistence type="predicted"/>
<evidence type="ECO:0000256" key="2">
    <source>
        <dbReference type="ARBA" id="ARBA00017562"/>
    </source>
</evidence>
<dbReference type="SUPFAM" id="SSF51230">
    <property type="entry name" value="Single hybrid motif"/>
    <property type="match status" value="1"/>
</dbReference>
<keyword evidence="3 8" id="KW-0444">Lipid biosynthesis</keyword>
<sequence>MDIQNIITLIQAVSDANITNFDMEEGSFKLSLNKVNNKIQVVENNQVMPNLQTTYMPETQHIIESINKNEEDISTNIETKKDTKVDDNIVEIKSPIVGTFYSSSSPDAADFVKPGDTVRKGETICIIEAMKLLNNIESDYEGTIIEVLAKNEQMVEYNQPLFRIKLA</sequence>
<evidence type="ECO:0000256" key="1">
    <source>
        <dbReference type="ARBA" id="ARBA00005194"/>
    </source>
</evidence>
<dbReference type="PRINTS" id="PR01071">
    <property type="entry name" value="ACOABIOTINCC"/>
</dbReference>
<keyword evidence="4 8" id="KW-0276">Fatty acid metabolism</keyword>
<reference evidence="10 11" key="1">
    <citation type="submission" date="2020-11" db="EMBL/GenBank/DDBJ databases">
        <title>Draft genome sequencing of a Lachnospiraceae strain isolated from anoxic soil subjected to BSD treatment.</title>
        <authorList>
            <person name="Uek A."/>
            <person name="Tonouchi A."/>
        </authorList>
    </citation>
    <scope>NUCLEOTIDE SEQUENCE [LARGE SCALE GENOMIC DNA]</scope>
    <source>
        <strain evidence="10 11">TB5</strain>
    </source>
</reference>
<dbReference type="PROSITE" id="PS00188">
    <property type="entry name" value="BIOTIN"/>
    <property type="match status" value="1"/>
</dbReference>
<dbReference type="GO" id="GO:0009317">
    <property type="term" value="C:acetyl-CoA carboxylase complex"/>
    <property type="evidence" value="ECO:0007669"/>
    <property type="project" value="InterPro"/>
</dbReference>
<dbReference type="KEGG" id="ahb:bsdtb5_00170"/>
<dbReference type="RefSeq" id="WP_271714034.1">
    <property type="nucleotide sequence ID" value="NZ_AP024169.1"/>
</dbReference>
<evidence type="ECO:0000256" key="6">
    <source>
        <dbReference type="ARBA" id="ARBA00023160"/>
    </source>
</evidence>
<dbReference type="Pfam" id="PF00364">
    <property type="entry name" value="Biotin_lipoyl"/>
    <property type="match status" value="1"/>
</dbReference>
<dbReference type="InterPro" id="IPR001882">
    <property type="entry name" value="Biotin_BS"/>
</dbReference>
<dbReference type="NCBIfam" id="TIGR00531">
    <property type="entry name" value="BCCP"/>
    <property type="match status" value="1"/>
</dbReference>
<dbReference type="EMBL" id="AP024169">
    <property type="protein sequence ID" value="BCN28722.1"/>
    <property type="molecule type" value="Genomic_DNA"/>
</dbReference>
<evidence type="ECO:0000256" key="4">
    <source>
        <dbReference type="ARBA" id="ARBA00022832"/>
    </source>
</evidence>
<dbReference type="PANTHER" id="PTHR45266:SF3">
    <property type="entry name" value="OXALOACETATE DECARBOXYLASE ALPHA CHAIN"/>
    <property type="match status" value="1"/>
</dbReference>
<dbReference type="GO" id="GO:0003989">
    <property type="term" value="F:acetyl-CoA carboxylase activity"/>
    <property type="evidence" value="ECO:0007669"/>
    <property type="project" value="InterPro"/>
</dbReference>
<keyword evidence="7 8" id="KW-0092">Biotin</keyword>
<dbReference type="AlphaFoldDB" id="A0A7R7EH90"/>
<dbReference type="PANTHER" id="PTHR45266">
    <property type="entry name" value="OXALOACETATE DECARBOXYLASE ALPHA CHAIN"/>
    <property type="match status" value="1"/>
</dbReference>